<evidence type="ECO:0000256" key="5">
    <source>
        <dbReference type="SAM" id="Phobius"/>
    </source>
</evidence>
<dbReference type="SUPFAM" id="SSF141322">
    <property type="entry name" value="NfeD domain-like"/>
    <property type="match status" value="1"/>
</dbReference>
<evidence type="ECO:0000256" key="3">
    <source>
        <dbReference type="ARBA" id="ARBA00022989"/>
    </source>
</evidence>
<comment type="caution">
    <text evidence="7">The sequence shown here is derived from an EMBL/GenBank/DDBJ whole genome shotgun (WGS) entry which is preliminary data.</text>
</comment>
<name>A0ABW8SNK0_9CLOT</name>
<dbReference type="InterPro" id="IPR002810">
    <property type="entry name" value="NfeD-like_C"/>
</dbReference>
<comment type="subcellular location">
    <subcellularLocation>
        <location evidence="1">Membrane</location>
        <topology evidence="1">Multi-pass membrane protein</topology>
    </subcellularLocation>
</comment>
<feature type="transmembrane region" description="Helical" evidence="5">
    <location>
        <begin position="7"/>
        <end position="39"/>
    </location>
</feature>
<dbReference type="Gene3D" id="2.40.50.140">
    <property type="entry name" value="Nucleic acid-binding proteins"/>
    <property type="match status" value="1"/>
</dbReference>
<dbReference type="Proteomes" id="UP001623660">
    <property type="component" value="Unassembled WGS sequence"/>
</dbReference>
<dbReference type="PANTHER" id="PTHR33507:SF3">
    <property type="entry name" value="INNER MEMBRANE PROTEIN YBBJ"/>
    <property type="match status" value="1"/>
</dbReference>
<feature type="transmembrane region" description="Helical" evidence="5">
    <location>
        <begin position="45"/>
        <end position="69"/>
    </location>
</feature>
<keyword evidence="3 5" id="KW-1133">Transmembrane helix</keyword>
<dbReference type="EMBL" id="JBJHZX010000032">
    <property type="protein sequence ID" value="MFL0197540.1"/>
    <property type="molecule type" value="Genomic_DNA"/>
</dbReference>
<dbReference type="RefSeq" id="WP_406793645.1">
    <property type="nucleotide sequence ID" value="NZ_JBJHZX010000032.1"/>
</dbReference>
<evidence type="ECO:0000259" key="6">
    <source>
        <dbReference type="Pfam" id="PF01957"/>
    </source>
</evidence>
<dbReference type="InterPro" id="IPR052165">
    <property type="entry name" value="Membrane_assoc_protease"/>
</dbReference>
<sequence>MYNSLILWVIIGVVALSVDIITSAFLFVWFTVGAIGAIIAEIFNYSFIVQLIVFVVVSTVFMVICYPIVKKNIKKSVKPTPLREETYIDREIVIDEEMVKNNGIKIDGVYWNIKEEGYTLKKGDTVKVLKMEGNRVVIKKL</sequence>
<dbReference type="Pfam" id="PF01957">
    <property type="entry name" value="NfeD"/>
    <property type="match status" value="1"/>
</dbReference>
<keyword evidence="8" id="KW-1185">Reference proteome</keyword>
<protein>
    <submittedName>
        <fullName evidence="7">NfeD family protein</fullName>
    </submittedName>
</protein>
<evidence type="ECO:0000256" key="4">
    <source>
        <dbReference type="ARBA" id="ARBA00023136"/>
    </source>
</evidence>
<dbReference type="PANTHER" id="PTHR33507">
    <property type="entry name" value="INNER MEMBRANE PROTEIN YBBJ"/>
    <property type="match status" value="1"/>
</dbReference>
<gene>
    <name evidence="7" type="ORF">ACJDU8_18515</name>
</gene>
<reference evidence="7 8" key="1">
    <citation type="submission" date="2024-11" db="EMBL/GenBank/DDBJ databases">
        <authorList>
            <person name="Heng Y.C."/>
            <person name="Lim A.C.H."/>
            <person name="Lee J.K.Y."/>
            <person name="Kittelmann S."/>
        </authorList>
    </citation>
    <scope>NUCLEOTIDE SEQUENCE [LARGE SCALE GENOMIC DNA]</scope>
    <source>
        <strain evidence="7 8">WILCCON 0269</strain>
    </source>
</reference>
<organism evidence="7 8">
    <name type="scientific">Candidatus Clostridium eludens</name>
    <dbReference type="NCBI Taxonomy" id="3381663"/>
    <lineage>
        <taxon>Bacteria</taxon>
        <taxon>Bacillati</taxon>
        <taxon>Bacillota</taxon>
        <taxon>Clostridia</taxon>
        <taxon>Eubacteriales</taxon>
        <taxon>Clostridiaceae</taxon>
        <taxon>Clostridium</taxon>
    </lineage>
</organism>
<accession>A0ABW8SNK0</accession>
<evidence type="ECO:0000256" key="2">
    <source>
        <dbReference type="ARBA" id="ARBA00022692"/>
    </source>
</evidence>
<proteinExistence type="predicted"/>
<evidence type="ECO:0000313" key="7">
    <source>
        <dbReference type="EMBL" id="MFL0197540.1"/>
    </source>
</evidence>
<evidence type="ECO:0000256" key="1">
    <source>
        <dbReference type="ARBA" id="ARBA00004141"/>
    </source>
</evidence>
<keyword evidence="2 5" id="KW-0812">Transmembrane</keyword>
<keyword evidence="4 5" id="KW-0472">Membrane</keyword>
<dbReference type="InterPro" id="IPR012340">
    <property type="entry name" value="NA-bd_OB-fold"/>
</dbReference>
<feature type="domain" description="NfeD-like C-terminal" evidence="6">
    <location>
        <begin position="85"/>
        <end position="140"/>
    </location>
</feature>
<evidence type="ECO:0000313" key="8">
    <source>
        <dbReference type="Proteomes" id="UP001623660"/>
    </source>
</evidence>